<proteinExistence type="predicted"/>
<sequence>MVTSKDNPEPQGIAVHHDYILGQPRTTGHNPSWFIQGQQNNRALQDEHPRTTQNNRALQSIMVTSKDNPEPQGIAVHHGYTLGQPRTTGHCRSS</sequence>
<dbReference type="Proteomes" id="UP000507470">
    <property type="component" value="Unassembled WGS sequence"/>
</dbReference>
<keyword evidence="2" id="KW-1185">Reference proteome</keyword>
<evidence type="ECO:0000313" key="2">
    <source>
        <dbReference type="Proteomes" id="UP000507470"/>
    </source>
</evidence>
<gene>
    <name evidence="1" type="ORF">MCOR_6834</name>
</gene>
<protein>
    <submittedName>
        <fullName evidence="1">Uncharacterized protein</fullName>
    </submittedName>
</protein>
<name>A0A6J8AE26_MYTCO</name>
<reference evidence="1 2" key="1">
    <citation type="submission" date="2020-06" db="EMBL/GenBank/DDBJ databases">
        <authorList>
            <person name="Li R."/>
            <person name="Bekaert M."/>
        </authorList>
    </citation>
    <scope>NUCLEOTIDE SEQUENCE [LARGE SCALE GENOMIC DNA]</scope>
    <source>
        <strain evidence="2">wild</strain>
    </source>
</reference>
<accession>A0A6J8AE26</accession>
<organism evidence="1 2">
    <name type="scientific">Mytilus coruscus</name>
    <name type="common">Sea mussel</name>
    <dbReference type="NCBI Taxonomy" id="42192"/>
    <lineage>
        <taxon>Eukaryota</taxon>
        <taxon>Metazoa</taxon>
        <taxon>Spiralia</taxon>
        <taxon>Lophotrochozoa</taxon>
        <taxon>Mollusca</taxon>
        <taxon>Bivalvia</taxon>
        <taxon>Autobranchia</taxon>
        <taxon>Pteriomorphia</taxon>
        <taxon>Mytilida</taxon>
        <taxon>Mytiloidea</taxon>
        <taxon>Mytilidae</taxon>
        <taxon>Mytilinae</taxon>
        <taxon>Mytilus</taxon>
    </lineage>
</organism>
<evidence type="ECO:0000313" key="1">
    <source>
        <dbReference type="EMBL" id="CAC5366617.1"/>
    </source>
</evidence>
<dbReference type="AlphaFoldDB" id="A0A6J8AE26"/>
<dbReference type="EMBL" id="CACVKT020001315">
    <property type="protein sequence ID" value="CAC5366617.1"/>
    <property type="molecule type" value="Genomic_DNA"/>
</dbReference>